<dbReference type="EMBL" id="RDQH01000336">
    <property type="protein sequence ID" value="RXH87717.1"/>
    <property type="molecule type" value="Genomic_DNA"/>
</dbReference>
<evidence type="ECO:0008006" key="7">
    <source>
        <dbReference type="Google" id="ProtNLM"/>
    </source>
</evidence>
<keyword evidence="4" id="KW-0472">Membrane</keyword>
<protein>
    <recommendedName>
        <fullName evidence="7">Amino acid transporter transmembrane domain-containing protein</fullName>
    </recommendedName>
</protein>
<feature type="transmembrane region" description="Helical" evidence="4">
    <location>
        <begin position="107"/>
        <end position="128"/>
    </location>
</feature>
<comment type="caution">
    <text evidence="5">The sequence shown here is derived from an EMBL/GenBank/DDBJ whole genome shotgun (WGS) entry which is preliminary data.</text>
</comment>
<evidence type="ECO:0000256" key="4">
    <source>
        <dbReference type="SAM" id="Phobius"/>
    </source>
</evidence>
<comment type="subcellular location">
    <subcellularLocation>
        <location evidence="1">Endomembrane system</location>
        <topology evidence="1">Multi-pass membrane protein</topology>
    </subcellularLocation>
</comment>
<name>A0A498IZN0_MALDO</name>
<keyword evidence="6" id="KW-1185">Reference proteome</keyword>
<dbReference type="GO" id="GO:0012505">
    <property type="term" value="C:endomembrane system"/>
    <property type="evidence" value="ECO:0007669"/>
    <property type="project" value="UniProtKB-SubCell"/>
</dbReference>
<dbReference type="Proteomes" id="UP000290289">
    <property type="component" value="Chromosome 10"/>
</dbReference>
<feature type="transmembrane region" description="Helical" evidence="4">
    <location>
        <begin position="212"/>
        <end position="231"/>
    </location>
</feature>
<dbReference type="AlphaFoldDB" id="A0A498IZN0"/>
<keyword evidence="2" id="KW-0813">Transport</keyword>
<dbReference type="GO" id="GO:0015293">
    <property type="term" value="F:symporter activity"/>
    <property type="evidence" value="ECO:0007669"/>
    <property type="project" value="UniProtKB-KW"/>
</dbReference>
<feature type="transmembrane region" description="Helical" evidence="4">
    <location>
        <begin position="304"/>
        <end position="325"/>
    </location>
</feature>
<keyword evidence="4" id="KW-1133">Transmembrane helix</keyword>
<evidence type="ECO:0000256" key="3">
    <source>
        <dbReference type="ARBA" id="ARBA00022847"/>
    </source>
</evidence>
<feature type="transmembrane region" description="Helical" evidence="4">
    <location>
        <begin position="149"/>
        <end position="169"/>
    </location>
</feature>
<evidence type="ECO:0000256" key="2">
    <source>
        <dbReference type="ARBA" id="ARBA00022448"/>
    </source>
</evidence>
<organism evidence="5 6">
    <name type="scientific">Malus domestica</name>
    <name type="common">Apple</name>
    <name type="synonym">Pyrus malus</name>
    <dbReference type="NCBI Taxonomy" id="3750"/>
    <lineage>
        <taxon>Eukaryota</taxon>
        <taxon>Viridiplantae</taxon>
        <taxon>Streptophyta</taxon>
        <taxon>Embryophyta</taxon>
        <taxon>Tracheophyta</taxon>
        <taxon>Spermatophyta</taxon>
        <taxon>Magnoliopsida</taxon>
        <taxon>eudicotyledons</taxon>
        <taxon>Gunneridae</taxon>
        <taxon>Pentapetalae</taxon>
        <taxon>rosids</taxon>
        <taxon>fabids</taxon>
        <taxon>Rosales</taxon>
        <taxon>Rosaceae</taxon>
        <taxon>Amygdaloideae</taxon>
        <taxon>Maleae</taxon>
        <taxon>Malus</taxon>
    </lineage>
</organism>
<evidence type="ECO:0000313" key="5">
    <source>
        <dbReference type="EMBL" id="RXH87717.1"/>
    </source>
</evidence>
<dbReference type="PANTHER" id="PTHR48017">
    <property type="entry name" value="OS05G0424000 PROTEIN-RELATED"/>
    <property type="match status" value="1"/>
</dbReference>
<keyword evidence="4" id="KW-0812">Transmembrane</keyword>
<accession>A0A498IZN0</accession>
<keyword evidence="3" id="KW-0769">Symport</keyword>
<proteinExistence type="predicted"/>
<evidence type="ECO:0000256" key="1">
    <source>
        <dbReference type="ARBA" id="ARBA00004127"/>
    </source>
</evidence>
<evidence type="ECO:0000313" key="6">
    <source>
        <dbReference type="Proteomes" id="UP000290289"/>
    </source>
</evidence>
<sequence length="333" mass="36938">MGTKGMGNHCLSLAFKWQLYTIWLLVQHKSDFGTRCGIYIDLAMTAFGQKLSAGTCVQLIIIGGGTVKLFIKTGCNDGVNCDAKSLTNVECFLLLMCMAIVPNLNYIAWVSLIGATTAIACCTLIWAGRPGSLSCNPPEMNNGICTHSHVNICFLWPYIVGFCTFRFLFFVNCKISQTPIISNSNYQYIPYTNGAMLKAVSEFHGHNTSQHVLGLIYIVIIISCLTTYQIYGMVAFDIMNIKYTSWKKERCLRWLQIVIRLLFGGLIFLFFLISVAFTFLGYLLLLIGGFVSVPLTYKPRLTNMALGCSGLLLSLLFVAAAAWSLNANFFKPS</sequence>
<gene>
    <name evidence="5" type="ORF">DVH24_034617</name>
</gene>
<reference evidence="5 6" key="1">
    <citation type="submission" date="2018-10" db="EMBL/GenBank/DDBJ databases">
        <title>A high-quality apple genome assembly.</title>
        <authorList>
            <person name="Hu J."/>
        </authorList>
    </citation>
    <scope>NUCLEOTIDE SEQUENCE [LARGE SCALE GENOMIC DNA]</scope>
    <source>
        <strain evidence="6">cv. HFTH1</strain>
        <tissue evidence="5">Young leaf</tissue>
    </source>
</reference>